<dbReference type="AlphaFoldDB" id="A0A9X1X2W7"/>
<gene>
    <name evidence="1" type="ORF">MKI79_08875</name>
</gene>
<dbReference type="RefSeq" id="WP_241572285.1">
    <property type="nucleotide sequence ID" value="NZ_JAKUML010000013.1"/>
</dbReference>
<proteinExistence type="predicted"/>
<dbReference type="Pfam" id="PF11185">
    <property type="entry name" value="DUF2971"/>
    <property type="match status" value="1"/>
</dbReference>
<comment type="caution">
    <text evidence="1">The sequence shown here is derived from an EMBL/GenBank/DDBJ whole genome shotgun (WGS) entry which is preliminary data.</text>
</comment>
<name>A0A9X1X2W7_9GAMM</name>
<dbReference type="InterPro" id="IPR021352">
    <property type="entry name" value="DUF2971"/>
</dbReference>
<reference evidence="1" key="1">
    <citation type="submission" date="2022-02" db="EMBL/GenBank/DDBJ databases">
        <title>Acinetobacter A3.8 sp. nov., isolated from Sediment (Zhairuo Island).</title>
        <authorList>
            <person name="Zheng K."/>
        </authorList>
    </citation>
    <scope>NUCLEOTIDE SEQUENCE</scope>
    <source>
        <strain evidence="1">A3.8</strain>
    </source>
</reference>
<dbReference type="EMBL" id="JAKUML010000013">
    <property type="protein sequence ID" value="MCJ8147011.1"/>
    <property type="molecule type" value="Genomic_DNA"/>
</dbReference>
<sequence length="293" mass="33859">MTIEFKDFMGHRESYPDDMLFYHYCSPDTFLSICNGKKLRFSDLFCMNDHMENHWGYAIWIEVVNELMERKEVEESFIDEVDKIISESSYNFLRLACCLSKDGDVLSQWRAYANDAAGYSIGFSANELLKMPIRIIPVCYDRKEQKSIVEHFVKAIYEVEKENTTEDKEDFYLTCKEFAISLSSFKNPAFKEELEVRLMHIAVLDSSDMDNLVYKFGGGTANGTDCRDYQLHYRMNGSVPTAFIDIDFYYDNNPVKQVILGPKNESLLSGVSMALNSLGLKNVKVKKSRASYR</sequence>
<keyword evidence="2" id="KW-1185">Reference proteome</keyword>
<organism evidence="1 2">
    <name type="scientific">Acinetobacter sedimenti</name>
    <dbReference type="NCBI Taxonomy" id="2919922"/>
    <lineage>
        <taxon>Bacteria</taxon>
        <taxon>Pseudomonadati</taxon>
        <taxon>Pseudomonadota</taxon>
        <taxon>Gammaproteobacteria</taxon>
        <taxon>Moraxellales</taxon>
        <taxon>Moraxellaceae</taxon>
        <taxon>Acinetobacter</taxon>
    </lineage>
</organism>
<protein>
    <submittedName>
        <fullName evidence="1">DUF2971 domain-containing protein</fullName>
    </submittedName>
</protein>
<dbReference type="Proteomes" id="UP001139701">
    <property type="component" value="Unassembled WGS sequence"/>
</dbReference>
<evidence type="ECO:0000313" key="1">
    <source>
        <dbReference type="EMBL" id="MCJ8147011.1"/>
    </source>
</evidence>
<evidence type="ECO:0000313" key="2">
    <source>
        <dbReference type="Proteomes" id="UP001139701"/>
    </source>
</evidence>
<accession>A0A9X1X2W7</accession>